<gene>
    <name evidence="2" type="ORF">PTTG_30255</name>
</gene>
<accession>A0A180FZT8</accession>
<dbReference type="VEuPathDB" id="FungiDB:PTTG_30255"/>
<evidence type="ECO:0000313" key="3">
    <source>
        <dbReference type="EnsemblFungi" id="PTTG_30255-t43_1-p1"/>
    </source>
</evidence>
<reference evidence="3" key="4">
    <citation type="submission" date="2025-05" db="UniProtKB">
        <authorList>
            <consortium name="EnsemblFungi"/>
        </authorList>
    </citation>
    <scope>IDENTIFICATION</scope>
    <source>
        <strain evidence="3">isolate 1-1 / race 1 (BBBD)</strain>
    </source>
</reference>
<reference evidence="2" key="2">
    <citation type="submission" date="2016-05" db="EMBL/GenBank/DDBJ databases">
        <title>Comparative analysis highlights variable genome content of wheat rusts and divergence of the mating loci.</title>
        <authorList>
            <person name="Cuomo C.A."/>
            <person name="Bakkeren G."/>
            <person name="Szabo L."/>
            <person name="Khalil H."/>
            <person name="Joly D."/>
            <person name="Goldberg J."/>
            <person name="Young S."/>
            <person name="Zeng Q."/>
            <person name="Fellers J."/>
        </authorList>
    </citation>
    <scope>NUCLEOTIDE SEQUENCE [LARGE SCALE GENOMIC DNA]</scope>
    <source>
        <strain evidence="2">1-1 BBBD Race 1</strain>
    </source>
</reference>
<name>A0A180FZT8_PUCT1</name>
<feature type="compositionally biased region" description="Basic and acidic residues" evidence="1">
    <location>
        <begin position="1"/>
        <end position="25"/>
    </location>
</feature>
<evidence type="ECO:0000313" key="4">
    <source>
        <dbReference type="Proteomes" id="UP000005240"/>
    </source>
</evidence>
<keyword evidence="4" id="KW-1185">Reference proteome</keyword>
<organism evidence="2">
    <name type="scientific">Puccinia triticina (isolate 1-1 / race 1 (BBBD))</name>
    <name type="common">Brown leaf rust fungus</name>
    <dbReference type="NCBI Taxonomy" id="630390"/>
    <lineage>
        <taxon>Eukaryota</taxon>
        <taxon>Fungi</taxon>
        <taxon>Dikarya</taxon>
        <taxon>Basidiomycota</taxon>
        <taxon>Pucciniomycotina</taxon>
        <taxon>Pucciniomycetes</taxon>
        <taxon>Pucciniales</taxon>
        <taxon>Pucciniaceae</taxon>
        <taxon>Puccinia</taxon>
    </lineage>
</organism>
<sequence length="642" mass="71720">MSAKSPDNRSQEPSNKKGENYEESRQNAARQVIETYVEDLEKFKRTLSTAIDGRLGTIPGPLFNKRWAQLLKGSMKFNIIVANYDILEHPKLQEELSRLAFLVQHPALSLRSRINHDRRVAALEAPSTHEAEALFAPIPHPLQEKIVVEGFDHRYLKAERIVYPTLETLDKFASKWTSKTYLAPYSSFIGPSMTGKSRLLKELSRHICVVYICIRPENSPECPPQSQYAASVLLDSNCATLKTQYEHLLLAILHTVADYFSAQESGTREERLDQWIDYSFPKANQTGDPPFWADVRTKMNKISKSAPLTATEKAAQLSEALTRMHDSTSFIEQSNLRLLLGIDEASGLLQSAGSSSYSSFFSIFRSALRMIPSQSSKFFAVLADTNSRVSNFHHHPLHDPIQENGEEMPKDLHWHELQSPFRLLSYGAPLWRTYADVAKKRGLSDNDIVQGLTQHALEKLLCVNGKSVPAASLTDLQAFALLGTTIQPRLNGASEVSADLVASHAAQCISIDSKLVLRSEYLSQFTLSSAANQYLASDEARLIRCVQALTSLMRKGMIDKGDAGELVGRIILLRAMQETMRRTQLAADADTDSAELAMPFGHSVRLADFLQTLTGWGEKQLKSELRSIATKDKKKLLSEVQT</sequence>
<dbReference type="EnsemblFungi" id="PTTG_30255-t43_1">
    <property type="protein sequence ID" value="PTTG_30255-t43_1-p1"/>
    <property type="gene ID" value="PTTG_30255"/>
</dbReference>
<dbReference type="AlphaFoldDB" id="A0A180FZT8"/>
<dbReference type="EMBL" id="ADAS02002559">
    <property type="protein sequence ID" value="OAV85808.1"/>
    <property type="molecule type" value="Genomic_DNA"/>
</dbReference>
<feature type="region of interest" description="Disordered" evidence="1">
    <location>
        <begin position="1"/>
        <end position="27"/>
    </location>
</feature>
<dbReference type="Proteomes" id="UP000005240">
    <property type="component" value="Unassembled WGS sequence"/>
</dbReference>
<proteinExistence type="predicted"/>
<evidence type="ECO:0000313" key="2">
    <source>
        <dbReference type="EMBL" id="OAV85808.1"/>
    </source>
</evidence>
<dbReference type="PANTHER" id="PTHR33266">
    <property type="entry name" value="CHROMOSOME 15, WHOLE GENOME SHOTGUN SEQUENCE"/>
    <property type="match status" value="1"/>
</dbReference>
<dbReference type="OrthoDB" id="2496085at2759"/>
<evidence type="ECO:0000256" key="1">
    <source>
        <dbReference type="SAM" id="MobiDB-lite"/>
    </source>
</evidence>
<reference evidence="2" key="1">
    <citation type="submission" date="2009-11" db="EMBL/GenBank/DDBJ databases">
        <authorList>
            <consortium name="The Broad Institute Genome Sequencing Platform"/>
            <person name="Ward D."/>
            <person name="Feldgarden M."/>
            <person name="Earl A."/>
            <person name="Young S.K."/>
            <person name="Zeng Q."/>
            <person name="Koehrsen M."/>
            <person name="Alvarado L."/>
            <person name="Berlin A."/>
            <person name="Bochicchio J."/>
            <person name="Borenstein D."/>
            <person name="Chapman S.B."/>
            <person name="Chen Z."/>
            <person name="Engels R."/>
            <person name="Freedman E."/>
            <person name="Gellesch M."/>
            <person name="Goldberg J."/>
            <person name="Griggs A."/>
            <person name="Gujja S."/>
            <person name="Heilman E."/>
            <person name="Heiman D."/>
            <person name="Hepburn T."/>
            <person name="Howarth C."/>
            <person name="Jen D."/>
            <person name="Larson L."/>
            <person name="Lewis B."/>
            <person name="Mehta T."/>
            <person name="Park D."/>
            <person name="Pearson M."/>
            <person name="Roberts A."/>
            <person name="Saif S."/>
            <person name="Shea T."/>
            <person name="Shenoy N."/>
            <person name="Sisk P."/>
            <person name="Stolte C."/>
            <person name="Sykes S."/>
            <person name="Thomson T."/>
            <person name="Walk T."/>
            <person name="White J."/>
            <person name="Yandava C."/>
            <person name="Izard J."/>
            <person name="Baranova O.V."/>
            <person name="Blanton J.M."/>
            <person name="Tanner A.C."/>
            <person name="Dewhirst F.E."/>
            <person name="Haas B."/>
            <person name="Nusbaum C."/>
            <person name="Birren B."/>
        </authorList>
    </citation>
    <scope>NUCLEOTIDE SEQUENCE [LARGE SCALE GENOMIC DNA]</scope>
    <source>
        <strain evidence="2">1-1 BBBD Race 1</strain>
    </source>
</reference>
<dbReference type="STRING" id="630390.A0A180FZT8"/>
<reference evidence="3 4" key="3">
    <citation type="journal article" date="2017" name="G3 (Bethesda)">
        <title>Comparative analysis highlights variable genome content of wheat rusts and divergence of the mating loci.</title>
        <authorList>
            <person name="Cuomo C.A."/>
            <person name="Bakkeren G."/>
            <person name="Khalil H.B."/>
            <person name="Panwar V."/>
            <person name="Joly D."/>
            <person name="Linning R."/>
            <person name="Sakthikumar S."/>
            <person name="Song X."/>
            <person name="Adiconis X."/>
            <person name="Fan L."/>
            <person name="Goldberg J.M."/>
            <person name="Levin J.Z."/>
            <person name="Young S."/>
            <person name="Zeng Q."/>
            <person name="Anikster Y."/>
            <person name="Bruce M."/>
            <person name="Wang M."/>
            <person name="Yin C."/>
            <person name="McCallum B."/>
            <person name="Szabo L.J."/>
            <person name="Hulbert S."/>
            <person name="Chen X."/>
            <person name="Fellers J.P."/>
        </authorList>
    </citation>
    <scope>NUCLEOTIDE SEQUENCE</scope>
    <source>
        <strain evidence="3">isolate 1-1 / race 1 (BBBD)</strain>
        <strain evidence="4">Isolate 1-1 / race 1 (BBBD)</strain>
    </source>
</reference>
<dbReference type="PANTHER" id="PTHR33266:SF1">
    <property type="entry name" value="F-BOX DOMAIN-CONTAINING PROTEIN"/>
    <property type="match status" value="1"/>
</dbReference>
<protein>
    <submittedName>
        <fullName evidence="2 3">Uncharacterized protein</fullName>
    </submittedName>
</protein>